<organism evidence="1 2">
    <name type="scientific">Flavobacterium piscinae</name>
    <dbReference type="NCBI Taxonomy" id="2506424"/>
    <lineage>
        <taxon>Bacteria</taxon>
        <taxon>Pseudomonadati</taxon>
        <taxon>Bacteroidota</taxon>
        <taxon>Flavobacteriia</taxon>
        <taxon>Flavobacteriales</taxon>
        <taxon>Flavobacteriaceae</taxon>
        <taxon>Flavobacterium</taxon>
    </lineage>
</organism>
<gene>
    <name evidence="1" type="ORF">EQG68_02775</name>
</gene>
<accession>A0A4Q1KYN6</accession>
<dbReference type="OrthoDB" id="661524at2"/>
<protein>
    <submittedName>
        <fullName evidence="1">Uncharacterized protein</fullName>
    </submittedName>
</protein>
<dbReference type="Proteomes" id="UP000289734">
    <property type="component" value="Unassembled WGS sequence"/>
</dbReference>
<keyword evidence="2" id="KW-1185">Reference proteome</keyword>
<sequence length="103" mass="11459">MRLDENSGGVITLKEAQDLVRTYQTSNPEEVKGFFIGANHLKAILNQERCIGVRIYNAYEEESKTHTLVLIGVDGNENDMKEGVIVDRLVKCPPHCSGTVILD</sequence>
<reference evidence="2" key="1">
    <citation type="submission" date="2019-01" db="EMBL/GenBank/DDBJ databases">
        <title>Cytophagaceae bacterium strain CAR-16.</title>
        <authorList>
            <person name="Chen W.-M."/>
        </authorList>
    </citation>
    <scope>NUCLEOTIDE SEQUENCE [LARGE SCALE GENOMIC DNA]</scope>
    <source>
        <strain evidence="2">ICH-30</strain>
    </source>
</reference>
<comment type="caution">
    <text evidence="1">The sequence shown here is derived from an EMBL/GenBank/DDBJ whole genome shotgun (WGS) entry which is preliminary data.</text>
</comment>
<name>A0A4Q1KYN6_9FLAO</name>
<dbReference type="AlphaFoldDB" id="A0A4Q1KYN6"/>
<evidence type="ECO:0000313" key="1">
    <source>
        <dbReference type="EMBL" id="RXR34850.1"/>
    </source>
</evidence>
<evidence type="ECO:0000313" key="2">
    <source>
        <dbReference type="Proteomes" id="UP000289734"/>
    </source>
</evidence>
<dbReference type="EMBL" id="SBKQ01000002">
    <property type="protein sequence ID" value="RXR34850.1"/>
    <property type="molecule type" value="Genomic_DNA"/>
</dbReference>
<proteinExistence type="predicted"/>
<dbReference type="RefSeq" id="WP_129463257.1">
    <property type="nucleotide sequence ID" value="NZ_SBKQ01000002.1"/>
</dbReference>